<name>A0A6A6QF85_9PEZI</name>
<protein>
    <submittedName>
        <fullName evidence="1">Uncharacterized protein</fullName>
    </submittedName>
</protein>
<gene>
    <name evidence="1" type="ORF">BU16DRAFT_131675</name>
</gene>
<keyword evidence="2" id="KW-1185">Reference proteome</keyword>
<proteinExistence type="predicted"/>
<sequence>MPDTVELGKLVLSYPKANLQLELTTSLTASHLESSIDIQQCHHRDILTLLTSKSVWVSRGCGLHLELQLEVEGRTLSDQDIETLTTTLSDAALWSQLNLQAVPKVVSPGPPSFTTRTIHLDISHSHTGSDTLKQAAHRIATGVSSAAIRPPDGVPVVGLESVVFHAKFSSRASRRHKDKRVKCDAKGEEKGIIADTISDGEETEQFASLEEGHSQSNIHDDVGMLLDPPLSPNQNPFSILQDTNSAQHIVALRPPTTTCNLKRLAARPDDDSLSHDTSDYSMDTITSLLDAAIRMTICKGPLKVTPGVKLRKCDFVARLADIAPSLWSPDYLTSVAQRSCLLPTISRALARTVYSNSRSMTLRAKVDALCGRAHCQCNQCHASHAQSPQYRPGSNDKVEVIETELWNFLTPALFDPSAARRLKPLRQREDPSPSLDEPNIFLQEPPDRNFEWSIGTSIEDEDLFYEDDTFADDADEEMLADLVWGASPSEDRYQDSDAETDLVWFNDEGPSRSEPLHEVFRPFTFPPSKETLNDTNMVTIPNSDDNLWECPLPCQNYVSVSADLELEEPKDFMERFSHLEEVAGR</sequence>
<dbReference type="AlphaFoldDB" id="A0A6A6QF85"/>
<organism evidence="1 2">
    <name type="scientific">Lophium mytilinum</name>
    <dbReference type="NCBI Taxonomy" id="390894"/>
    <lineage>
        <taxon>Eukaryota</taxon>
        <taxon>Fungi</taxon>
        <taxon>Dikarya</taxon>
        <taxon>Ascomycota</taxon>
        <taxon>Pezizomycotina</taxon>
        <taxon>Dothideomycetes</taxon>
        <taxon>Pleosporomycetidae</taxon>
        <taxon>Mytilinidiales</taxon>
        <taxon>Mytilinidiaceae</taxon>
        <taxon>Lophium</taxon>
    </lineage>
</organism>
<reference evidence="1" key="1">
    <citation type="journal article" date="2020" name="Stud. Mycol.">
        <title>101 Dothideomycetes genomes: a test case for predicting lifestyles and emergence of pathogens.</title>
        <authorList>
            <person name="Haridas S."/>
            <person name="Albert R."/>
            <person name="Binder M."/>
            <person name="Bloem J."/>
            <person name="Labutti K."/>
            <person name="Salamov A."/>
            <person name="Andreopoulos B."/>
            <person name="Baker S."/>
            <person name="Barry K."/>
            <person name="Bills G."/>
            <person name="Bluhm B."/>
            <person name="Cannon C."/>
            <person name="Castanera R."/>
            <person name="Culley D."/>
            <person name="Daum C."/>
            <person name="Ezra D."/>
            <person name="Gonzalez J."/>
            <person name="Henrissat B."/>
            <person name="Kuo A."/>
            <person name="Liang C."/>
            <person name="Lipzen A."/>
            <person name="Lutzoni F."/>
            <person name="Magnuson J."/>
            <person name="Mondo S."/>
            <person name="Nolan M."/>
            <person name="Ohm R."/>
            <person name="Pangilinan J."/>
            <person name="Park H.-J."/>
            <person name="Ramirez L."/>
            <person name="Alfaro M."/>
            <person name="Sun H."/>
            <person name="Tritt A."/>
            <person name="Yoshinaga Y."/>
            <person name="Zwiers L.-H."/>
            <person name="Turgeon B."/>
            <person name="Goodwin S."/>
            <person name="Spatafora J."/>
            <person name="Crous P."/>
            <person name="Grigoriev I."/>
        </authorList>
    </citation>
    <scope>NUCLEOTIDE SEQUENCE</scope>
    <source>
        <strain evidence="1">CBS 269.34</strain>
    </source>
</reference>
<evidence type="ECO:0000313" key="1">
    <source>
        <dbReference type="EMBL" id="KAF2490684.1"/>
    </source>
</evidence>
<dbReference type="OrthoDB" id="4187154at2759"/>
<evidence type="ECO:0000313" key="2">
    <source>
        <dbReference type="Proteomes" id="UP000799750"/>
    </source>
</evidence>
<dbReference type="EMBL" id="MU004196">
    <property type="protein sequence ID" value="KAF2490684.1"/>
    <property type="molecule type" value="Genomic_DNA"/>
</dbReference>
<accession>A0A6A6QF85</accession>
<dbReference type="Proteomes" id="UP000799750">
    <property type="component" value="Unassembled WGS sequence"/>
</dbReference>